<evidence type="ECO:0000313" key="1">
    <source>
        <dbReference type="EMBL" id="JAR93538.1"/>
    </source>
</evidence>
<protein>
    <recommendedName>
        <fullName evidence="2">Reverse transcriptase zinc-binding domain-containing protein</fullName>
    </recommendedName>
</protein>
<dbReference type="EMBL" id="GEGO01001866">
    <property type="protein sequence ID" value="JAR93538.1"/>
    <property type="molecule type" value="Transcribed_RNA"/>
</dbReference>
<reference evidence="1" key="1">
    <citation type="journal article" date="2018" name="PLoS Negl. Trop. Dis.">
        <title>Sialome diversity of ticks revealed by RNAseq of single tick salivary glands.</title>
        <authorList>
            <person name="Perner J."/>
            <person name="Kropackova S."/>
            <person name="Kopacek P."/>
            <person name="Ribeiro J.M."/>
        </authorList>
    </citation>
    <scope>NUCLEOTIDE SEQUENCE</scope>
    <source>
        <strain evidence="1">Siblings of single egg batch collected in Ceske Budejovice</strain>
        <tissue evidence="1">Salivary glands</tissue>
    </source>
</reference>
<organism evidence="1">
    <name type="scientific">Ixodes ricinus</name>
    <name type="common">Common tick</name>
    <name type="synonym">Acarus ricinus</name>
    <dbReference type="NCBI Taxonomy" id="34613"/>
    <lineage>
        <taxon>Eukaryota</taxon>
        <taxon>Metazoa</taxon>
        <taxon>Ecdysozoa</taxon>
        <taxon>Arthropoda</taxon>
        <taxon>Chelicerata</taxon>
        <taxon>Arachnida</taxon>
        <taxon>Acari</taxon>
        <taxon>Parasitiformes</taxon>
        <taxon>Ixodida</taxon>
        <taxon>Ixodoidea</taxon>
        <taxon>Ixodidae</taxon>
        <taxon>Ixodinae</taxon>
        <taxon>Ixodes</taxon>
    </lineage>
</organism>
<accession>A0A147BRY7</accession>
<feature type="non-terminal residue" evidence="1">
    <location>
        <position position="1"/>
    </location>
</feature>
<evidence type="ECO:0008006" key="2">
    <source>
        <dbReference type="Google" id="ProtNLM"/>
    </source>
</evidence>
<dbReference type="AlphaFoldDB" id="A0A147BRY7"/>
<name>A0A147BRY7_IXORI</name>
<proteinExistence type="predicted"/>
<sequence>RVRRYPVRTAINSFFSRFHFEALSIKTWLVKKGSYKSSSTNFVLCPTHETLQHVLLYCANAELFWAEFRVVLTVDLYVGWKCAKFLKFGEHPDSRAWEVLALLDLYAIWRPRPERLEVSDFFKNARQQFLDGFIYVRSLIKATEQQGSECWATLGAQLQTRTLTALRRR</sequence>